<accession>A0AAV5IIX0</accession>
<organism evidence="1 2">
    <name type="scientific">Rubroshorea leprosula</name>
    <dbReference type="NCBI Taxonomy" id="152421"/>
    <lineage>
        <taxon>Eukaryota</taxon>
        <taxon>Viridiplantae</taxon>
        <taxon>Streptophyta</taxon>
        <taxon>Embryophyta</taxon>
        <taxon>Tracheophyta</taxon>
        <taxon>Spermatophyta</taxon>
        <taxon>Magnoliopsida</taxon>
        <taxon>eudicotyledons</taxon>
        <taxon>Gunneridae</taxon>
        <taxon>Pentapetalae</taxon>
        <taxon>rosids</taxon>
        <taxon>malvids</taxon>
        <taxon>Malvales</taxon>
        <taxon>Dipterocarpaceae</taxon>
        <taxon>Rubroshorea</taxon>
    </lineage>
</organism>
<proteinExistence type="predicted"/>
<dbReference type="Proteomes" id="UP001054252">
    <property type="component" value="Unassembled WGS sequence"/>
</dbReference>
<gene>
    <name evidence="1" type="ORF">SLEP1_g10394</name>
</gene>
<keyword evidence="2" id="KW-1185">Reference proteome</keyword>
<comment type="caution">
    <text evidence="1">The sequence shown here is derived from an EMBL/GenBank/DDBJ whole genome shotgun (WGS) entry which is preliminary data.</text>
</comment>
<name>A0AAV5IIX0_9ROSI</name>
<protein>
    <submittedName>
        <fullName evidence="1">Uncharacterized protein</fullName>
    </submittedName>
</protein>
<evidence type="ECO:0000313" key="1">
    <source>
        <dbReference type="EMBL" id="GKU97225.1"/>
    </source>
</evidence>
<evidence type="ECO:0000313" key="2">
    <source>
        <dbReference type="Proteomes" id="UP001054252"/>
    </source>
</evidence>
<dbReference type="AlphaFoldDB" id="A0AAV5IIX0"/>
<sequence length="62" mass="7336">MIKFTLNSPVQFRFSQRNTSFYTTNQPAELLTRNVLRNPPQVVDDSLKEERHYQEMNHLPAS</sequence>
<reference evidence="1 2" key="1">
    <citation type="journal article" date="2021" name="Commun. Biol.">
        <title>The genome of Shorea leprosula (Dipterocarpaceae) highlights the ecological relevance of drought in aseasonal tropical rainforests.</title>
        <authorList>
            <person name="Ng K.K.S."/>
            <person name="Kobayashi M.J."/>
            <person name="Fawcett J.A."/>
            <person name="Hatakeyama M."/>
            <person name="Paape T."/>
            <person name="Ng C.H."/>
            <person name="Ang C.C."/>
            <person name="Tnah L.H."/>
            <person name="Lee C.T."/>
            <person name="Nishiyama T."/>
            <person name="Sese J."/>
            <person name="O'Brien M.J."/>
            <person name="Copetti D."/>
            <person name="Mohd Noor M.I."/>
            <person name="Ong R.C."/>
            <person name="Putra M."/>
            <person name="Sireger I.Z."/>
            <person name="Indrioko S."/>
            <person name="Kosugi Y."/>
            <person name="Izuno A."/>
            <person name="Isagi Y."/>
            <person name="Lee S.L."/>
            <person name="Shimizu K.K."/>
        </authorList>
    </citation>
    <scope>NUCLEOTIDE SEQUENCE [LARGE SCALE GENOMIC DNA]</scope>
    <source>
        <strain evidence="1">214</strain>
    </source>
</reference>
<dbReference type="EMBL" id="BPVZ01000011">
    <property type="protein sequence ID" value="GKU97225.1"/>
    <property type="molecule type" value="Genomic_DNA"/>
</dbReference>